<protein>
    <recommendedName>
        <fullName evidence="1">F-box domain-containing protein</fullName>
    </recommendedName>
</protein>
<dbReference type="VEuPathDB" id="FungiDB:ASPWEDRAFT_46756"/>
<proteinExistence type="predicted"/>
<sequence>MSSLLRLPTELILDILSFFNPVEDTADLLSLCRVSRKLYAFAQPILYDQFSEGSYCPDCHDPDSSLDSRGPLMYFTRTIIDRPDLGARLRRLLVSTWDWNQDTFKQWPDALEPDMVKTLTKGIQQLNTKNKARWLPAVLGRVTSPLVALLISQAPNIEYLHMILGQDCLKALLLLLERVPGDNPGPTYLSKLKTLSIRDNSGAENGLSLRSLKPILHLPRLEHFSITHCVGNHEDDIPFDMEPASINISFMSFWDSSISAKCLATLMKAFKSLRTFIYHASNHLPYEQFEASEVEDIFSSQRLNIEVIHLELSADPDNMDWDEYPKYESFASFENLTHLDVEQGPWSSTVEIPSSLEYLAIRNCEYPIFDLMANIAKQGGMSDSQLGDVYIKPKGAFCGGLLGLLPSLSLEEVSSNPVLKSVFKRACRRLSRILEESGVFAFMIDCEIWELYVEGEL</sequence>
<dbReference type="RefSeq" id="XP_040683707.1">
    <property type="nucleotide sequence ID" value="XM_040836837.1"/>
</dbReference>
<evidence type="ECO:0000313" key="2">
    <source>
        <dbReference type="EMBL" id="OJJ30030.1"/>
    </source>
</evidence>
<reference evidence="3" key="1">
    <citation type="journal article" date="2017" name="Genome Biol.">
        <title>Comparative genomics reveals high biological diversity and specific adaptations in the industrially and medically important fungal genus Aspergillus.</title>
        <authorList>
            <person name="de Vries R.P."/>
            <person name="Riley R."/>
            <person name="Wiebenga A."/>
            <person name="Aguilar-Osorio G."/>
            <person name="Amillis S."/>
            <person name="Uchima C.A."/>
            <person name="Anderluh G."/>
            <person name="Asadollahi M."/>
            <person name="Askin M."/>
            <person name="Barry K."/>
            <person name="Battaglia E."/>
            <person name="Bayram O."/>
            <person name="Benocci T."/>
            <person name="Braus-Stromeyer S.A."/>
            <person name="Caldana C."/>
            <person name="Canovas D."/>
            <person name="Cerqueira G.C."/>
            <person name="Chen F."/>
            <person name="Chen W."/>
            <person name="Choi C."/>
            <person name="Clum A."/>
            <person name="Dos Santos R.A."/>
            <person name="Damasio A.R."/>
            <person name="Diallinas G."/>
            <person name="Emri T."/>
            <person name="Fekete E."/>
            <person name="Flipphi M."/>
            <person name="Freyberg S."/>
            <person name="Gallo A."/>
            <person name="Gournas C."/>
            <person name="Habgood R."/>
            <person name="Hainaut M."/>
            <person name="Harispe M.L."/>
            <person name="Henrissat B."/>
            <person name="Hilden K.S."/>
            <person name="Hope R."/>
            <person name="Hossain A."/>
            <person name="Karabika E."/>
            <person name="Karaffa L."/>
            <person name="Karanyi Z."/>
            <person name="Krasevec N."/>
            <person name="Kuo A."/>
            <person name="Kusch H."/>
            <person name="LaButti K."/>
            <person name="Lagendijk E.L."/>
            <person name="Lapidus A."/>
            <person name="Levasseur A."/>
            <person name="Lindquist E."/>
            <person name="Lipzen A."/>
            <person name="Logrieco A.F."/>
            <person name="MacCabe A."/>
            <person name="Maekelae M.R."/>
            <person name="Malavazi I."/>
            <person name="Melin P."/>
            <person name="Meyer V."/>
            <person name="Mielnichuk N."/>
            <person name="Miskei M."/>
            <person name="Molnar A.P."/>
            <person name="Mule G."/>
            <person name="Ngan C.Y."/>
            <person name="Orejas M."/>
            <person name="Orosz E."/>
            <person name="Ouedraogo J.P."/>
            <person name="Overkamp K.M."/>
            <person name="Park H.-S."/>
            <person name="Perrone G."/>
            <person name="Piumi F."/>
            <person name="Punt P.J."/>
            <person name="Ram A.F."/>
            <person name="Ramon A."/>
            <person name="Rauscher S."/>
            <person name="Record E."/>
            <person name="Riano-Pachon D.M."/>
            <person name="Robert V."/>
            <person name="Roehrig J."/>
            <person name="Ruller R."/>
            <person name="Salamov A."/>
            <person name="Salih N.S."/>
            <person name="Samson R.A."/>
            <person name="Sandor E."/>
            <person name="Sanguinetti M."/>
            <person name="Schuetze T."/>
            <person name="Sepcic K."/>
            <person name="Shelest E."/>
            <person name="Sherlock G."/>
            <person name="Sophianopoulou V."/>
            <person name="Squina F.M."/>
            <person name="Sun H."/>
            <person name="Susca A."/>
            <person name="Todd R.B."/>
            <person name="Tsang A."/>
            <person name="Unkles S.E."/>
            <person name="van de Wiele N."/>
            <person name="van Rossen-Uffink D."/>
            <person name="Oliveira J.V."/>
            <person name="Vesth T.C."/>
            <person name="Visser J."/>
            <person name="Yu J.-H."/>
            <person name="Zhou M."/>
            <person name="Andersen M.R."/>
            <person name="Archer D.B."/>
            <person name="Baker S.E."/>
            <person name="Benoit I."/>
            <person name="Brakhage A.A."/>
            <person name="Braus G.H."/>
            <person name="Fischer R."/>
            <person name="Frisvad J.C."/>
            <person name="Goldman G.H."/>
            <person name="Houbraken J."/>
            <person name="Oakley B."/>
            <person name="Pocsi I."/>
            <person name="Scazzocchio C."/>
            <person name="Seiboth B."/>
            <person name="vanKuyk P.A."/>
            <person name="Wortman J."/>
            <person name="Dyer P.S."/>
            <person name="Grigoriev I.V."/>
        </authorList>
    </citation>
    <scope>NUCLEOTIDE SEQUENCE [LARGE SCALE GENOMIC DNA]</scope>
    <source>
        <strain evidence="3">DTO 134E9</strain>
    </source>
</reference>
<dbReference type="OrthoDB" id="2520703at2759"/>
<dbReference type="Proteomes" id="UP000184383">
    <property type="component" value="Unassembled WGS sequence"/>
</dbReference>
<dbReference type="STRING" id="1073089.A0A1L9R543"/>
<dbReference type="AlphaFoldDB" id="A0A1L9R543"/>
<organism evidence="2 3">
    <name type="scientific">Aspergillus wentii DTO 134E9</name>
    <dbReference type="NCBI Taxonomy" id="1073089"/>
    <lineage>
        <taxon>Eukaryota</taxon>
        <taxon>Fungi</taxon>
        <taxon>Dikarya</taxon>
        <taxon>Ascomycota</taxon>
        <taxon>Pezizomycotina</taxon>
        <taxon>Eurotiomycetes</taxon>
        <taxon>Eurotiomycetidae</taxon>
        <taxon>Eurotiales</taxon>
        <taxon>Aspergillaceae</taxon>
        <taxon>Aspergillus</taxon>
        <taxon>Aspergillus subgen. Cremei</taxon>
    </lineage>
</organism>
<feature type="domain" description="F-box" evidence="1">
    <location>
        <begin position="1"/>
        <end position="50"/>
    </location>
</feature>
<dbReference type="Gene3D" id="3.80.10.10">
    <property type="entry name" value="Ribonuclease Inhibitor"/>
    <property type="match status" value="1"/>
</dbReference>
<dbReference type="GeneID" id="63752685"/>
<dbReference type="Pfam" id="PF12937">
    <property type="entry name" value="F-box-like"/>
    <property type="match status" value="1"/>
</dbReference>
<name>A0A1L9R543_ASPWE</name>
<dbReference type="CDD" id="cd09917">
    <property type="entry name" value="F-box_SF"/>
    <property type="match status" value="1"/>
</dbReference>
<dbReference type="EMBL" id="KV878218">
    <property type="protein sequence ID" value="OJJ30030.1"/>
    <property type="molecule type" value="Genomic_DNA"/>
</dbReference>
<evidence type="ECO:0000313" key="3">
    <source>
        <dbReference type="Proteomes" id="UP000184383"/>
    </source>
</evidence>
<dbReference type="SUPFAM" id="SSF52047">
    <property type="entry name" value="RNI-like"/>
    <property type="match status" value="1"/>
</dbReference>
<dbReference type="InterPro" id="IPR032675">
    <property type="entry name" value="LRR_dom_sf"/>
</dbReference>
<evidence type="ECO:0000259" key="1">
    <source>
        <dbReference type="PROSITE" id="PS50181"/>
    </source>
</evidence>
<dbReference type="SUPFAM" id="SSF81383">
    <property type="entry name" value="F-box domain"/>
    <property type="match status" value="1"/>
</dbReference>
<accession>A0A1L9R543</accession>
<dbReference type="PROSITE" id="PS50181">
    <property type="entry name" value="FBOX"/>
    <property type="match status" value="1"/>
</dbReference>
<dbReference type="InterPro" id="IPR036047">
    <property type="entry name" value="F-box-like_dom_sf"/>
</dbReference>
<dbReference type="InterPro" id="IPR001810">
    <property type="entry name" value="F-box_dom"/>
</dbReference>
<keyword evidence="3" id="KW-1185">Reference proteome</keyword>
<gene>
    <name evidence="2" type="ORF">ASPWEDRAFT_46756</name>
</gene>